<dbReference type="CDD" id="cd06127">
    <property type="entry name" value="DEDDh"/>
    <property type="match status" value="1"/>
</dbReference>
<dbReference type="InterPro" id="IPR027417">
    <property type="entry name" value="P-loop_NTPase"/>
</dbReference>
<keyword evidence="4 10" id="KW-0067">ATP-binding</keyword>
<accession>A0ABV1FQ25</accession>
<evidence type="ECO:0000259" key="12">
    <source>
        <dbReference type="PROSITE" id="PS51217"/>
    </source>
</evidence>
<dbReference type="Pfam" id="PF13361">
    <property type="entry name" value="UvrD_C"/>
    <property type="match status" value="1"/>
</dbReference>
<evidence type="ECO:0000256" key="3">
    <source>
        <dbReference type="ARBA" id="ARBA00022806"/>
    </source>
</evidence>
<keyword evidence="13" id="KW-0269">Exonuclease</keyword>
<evidence type="ECO:0000256" key="8">
    <source>
        <dbReference type="ARBA" id="ARBA00034923"/>
    </source>
</evidence>
<dbReference type="GO" id="GO:0004527">
    <property type="term" value="F:exonuclease activity"/>
    <property type="evidence" value="ECO:0007669"/>
    <property type="project" value="UniProtKB-KW"/>
</dbReference>
<dbReference type="InterPro" id="IPR013520">
    <property type="entry name" value="Ribonucl_H"/>
</dbReference>
<evidence type="ECO:0000256" key="10">
    <source>
        <dbReference type="PROSITE-ProRule" id="PRU00560"/>
    </source>
</evidence>
<protein>
    <recommendedName>
        <fullName evidence="7">DNA 3'-5' helicase</fullName>
        <ecNumber evidence="7">5.6.2.4</ecNumber>
    </recommendedName>
    <alternativeName>
        <fullName evidence="8">DNA 3'-5' helicase II</fullName>
    </alternativeName>
</protein>
<dbReference type="PANTHER" id="PTHR11070:SF2">
    <property type="entry name" value="ATP-DEPENDENT DNA HELICASE SRS2"/>
    <property type="match status" value="1"/>
</dbReference>
<dbReference type="Gene3D" id="1.10.486.10">
    <property type="entry name" value="PCRA, domain 4"/>
    <property type="match status" value="1"/>
</dbReference>
<comment type="catalytic activity">
    <reaction evidence="9">
        <text>ATP + H2O = ADP + phosphate + H(+)</text>
        <dbReference type="Rhea" id="RHEA:13065"/>
        <dbReference type="ChEBI" id="CHEBI:15377"/>
        <dbReference type="ChEBI" id="CHEBI:15378"/>
        <dbReference type="ChEBI" id="CHEBI:30616"/>
        <dbReference type="ChEBI" id="CHEBI:43474"/>
        <dbReference type="ChEBI" id="CHEBI:456216"/>
        <dbReference type="EC" id="5.6.2.4"/>
    </reaction>
</comment>
<keyword evidence="2 10" id="KW-0378">Hydrolase</keyword>
<comment type="caution">
    <text evidence="13">The sequence shown here is derived from an EMBL/GenBank/DDBJ whole genome shotgun (WGS) entry which is preliminary data.</text>
</comment>
<dbReference type="EMBL" id="JBBNFP010000013">
    <property type="protein sequence ID" value="MEQ2486420.1"/>
    <property type="molecule type" value="Genomic_DNA"/>
</dbReference>
<feature type="binding site" evidence="10">
    <location>
        <begin position="30"/>
        <end position="37"/>
    </location>
    <ligand>
        <name>ATP</name>
        <dbReference type="ChEBI" id="CHEBI:30616"/>
    </ligand>
</feature>
<evidence type="ECO:0000256" key="5">
    <source>
        <dbReference type="ARBA" id="ARBA00023235"/>
    </source>
</evidence>
<sequence>MNHTTQHTWQPDESQQKVIEMVGGRHLVLAPPGCGKTQILAERVRHAHAQGMDYDAMLCLTFTNRAARGMRERIQLNIDDVGIEQIFVGNVHRFCSHFLFENRVVPAESAIIDEDTVVSILANYLQEDEGKVQANFNRRRAYSEIMFFSHLMEEIKMGLPRELRQHPDCATPTDVQVMRALCRAVGKEFTADQMVDIYEHNDYYVDVARSAAFDASLRQVADRTLFKMKYAHAYTAYKQQYNLLDFEDLLIKTYATLRGGTPCKRYPWIQVDEVQDLNRLQLAIIDALWAGNGADTAPSQAHTLMFLGDEQQAIFSFMGAKLATLEAIKRQCKGSVHHLHVNHRSPKYLVDMLNRFAADQLAADPDLLPRPDNDDKAQPGDMQIRDSRDIDDELQDVARYVKTLAQQAPDRETTAVVVNSNKDADQLSETLTALDVSHFKVSGTDIFALPQVKWLLAHLSVLSNELNHIAWSQLLTGLRVCESEASARGWLRKMRDLAISPADFLRPNDDTYLQEFLSLYERDDIVVFDTETTGLNVFEDDIVQIAAEKIRQGRSVAKFSVYIETDRTIPAMLGDIANPIIEERRHHQIHSHADALRMFLDFVGDGQVALMGHNAEYDYRIMDYNLRRYLPEVDWQRRCPRCFDTLKLMRLLRPDLKAYKLKHLLAELHLEGENSHLADDDVNATVSLVGYCYAHGSEWLDGQRAYLASPSVRQRVDRLRRAYQSFYDEARQRLYERLPEGDEPALVGEMKRMADLLKEKGWWKDVPKIDYVYRFLAGDIIDPASEPSLKEQLDHHVMELSTFKEADLCSSTAIDDRVFVSTIHKAKGLEFNNVVVFDVVDGRIPNFYNQGKPDLMAEDARKLYVAMSRAKKRLVVWWSRMRPQAYSGPEQRLSRFMDGVRAFFDNV</sequence>
<evidence type="ECO:0000256" key="9">
    <source>
        <dbReference type="ARBA" id="ARBA00048988"/>
    </source>
</evidence>
<feature type="domain" description="UvrD-like helicase C-terminal" evidence="12">
    <location>
        <begin position="351"/>
        <end position="828"/>
    </location>
</feature>
<evidence type="ECO:0000256" key="2">
    <source>
        <dbReference type="ARBA" id="ARBA00022801"/>
    </source>
</evidence>
<evidence type="ECO:0000313" key="14">
    <source>
        <dbReference type="Proteomes" id="UP001487296"/>
    </source>
</evidence>
<keyword evidence="5" id="KW-0413">Isomerase</keyword>
<evidence type="ECO:0000256" key="1">
    <source>
        <dbReference type="ARBA" id="ARBA00022741"/>
    </source>
</evidence>
<evidence type="ECO:0000259" key="11">
    <source>
        <dbReference type="PROSITE" id="PS51198"/>
    </source>
</evidence>
<dbReference type="SUPFAM" id="SSF52540">
    <property type="entry name" value="P-loop containing nucleoside triphosphate hydrolases"/>
    <property type="match status" value="1"/>
</dbReference>
<dbReference type="InterPro" id="IPR014017">
    <property type="entry name" value="DNA_helicase_UvrD-like_C"/>
</dbReference>
<dbReference type="Proteomes" id="UP001487296">
    <property type="component" value="Unassembled WGS sequence"/>
</dbReference>
<dbReference type="InterPro" id="IPR014016">
    <property type="entry name" value="UvrD-like_ATP-bd"/>
</dbReference>
<evidence type="ECO:0000256" key="4">
    <source>
        <dbReference type="ARBA" id="ARBA00022840"/>
    </source>
</evidence>
<dbReference type="PROSITE" id="PS51198">
    <property type="entry name" value="UVRD_HELICASE_ATP_BIND"/>
    <property type="match status" value="1"/>
</dbReference>
<dbReference type="SUPFAM" id="SSF53098">
    <property type="entry name" value="Ribonuclease H-like"/>
    <property type="match status" value="1"/>
</dbReference>
<evidence type="ECO:0000313" key="13">
    <source>
        <dbReference type="EMBL" id="MEQ2486420.1"/>
    </source>
</evidence>
<evidence type="ECO:0000256" key="7">
    <source>
        <dbReference type="ARBA" id="ARBA00034808"/>
    </source>
</evidence>
<dbReference type="Pfam" id="PF00580">
    <property type="entry name" value="UvrD-helicase"/>
    <property type="match status" value="1"/>
</dbReference>
<dbReference type="RefSeq" id="WP_215760356.1">
    <property type="nucleotide sequence ID" value="NZ_JAHKBE010000040.1"/>
</dbReference>
<dbReference type="PROSITE" id="PS51217">
    <property type="entry name" value="UVRD_HELICASE_CTER"/>
    <property type="match status" value="1"/>
</dbReference>
<keyword evidence="1 10" id="KW-0547">Nucleotide-binding</keyword>
<keyword evidence="13" id="KW-0540">Nuclease</keyword>
<comment type="catalytic activity">
    <reaction evidence="6">
        <text>Couples ATP hydrolysis with the unwinding of duplex DNA by translocating in the 3'-5' direction.</text>
        <dbReference type="EC" id="5.6.2.4"/>
    </reaction>
</comment>
<dbReference type="InterPro" id="IPR000212">
    <property type="entry name" value="DNA_helicase_UvrD/REP"/>
</dbReference>
<name>A0ABV1FQ25_9BACT</name>
<dbReference type="SMART" id="SM00479">
    <property type="entry name" value="EXOIII"/>
    <property type="match status" value="1"/>
</dbReference>
<dbReference type="Gene3D" id="3.40.50.300">
    <property type="entry name" value="P-loop containing nucleotide triphosphate hydrolases"/>
    <property type="match status" value="4"/>
</dbReference>
<dbReference type="Pfam" id="PF00929">
    <property type="entry name" value="RNase_T"/>
    <property type="match status" value="1"/>
</dbReference>
<keyword evidence="14" id="KW-1185">Reference proteome</keyword>
<organism evidence="13 14">
    <name type="scientific">Hallella faecis</name>
    <dbReference type="NCBI Taxonomy" id="2841596"/>
    <lineage>
        <taxon>Bacteria</taxon>
        <taxon>Pseudomonadati</taxon>
        <taxon>Bacteroidota</taxon>
        <taxon>Bacteroidia</taxon>
        <taxon>Bacteroidales</taxon>
        <taxon>Prevotellaceae</taxon>
        <taxon>Hallella</taxon>
    </lineage>
</organism>
<proteinExistence type="predicted"/>
<dbReference type="InterPro" id="IPR036397">
    <property type="entry name" value="RNaseH_sf"/>
</dbReference>
<dbReference type="PANTHER" id="PTHR11070">
    <property type="entry name" value="UVRD / RECB / PCRA DNA HELICASE FAMILY MEMBER"/>
    <property type="match status" value="1"/>
</dbReference>
<evidence type="ECO:0000256" key="6">
    <source>
        <dbReference type="ARBA" id="ARBA00034617"/>
    </source>
</evidence>
<feature type="domain" description="UvrD-like helicase ATP-binding" evidence="11">
    <location>
        <begin position="9"/>
        <end position="346"/>
    </location>
</feature>
<reference evidence="13 14" key="1">
    <citation type="submission" date="2024-04" db="EMBL/GenBank/DDBJ databases">
        <title>Human intestinal bacterial collection.</title>
        <authorList>
            <person name="Pauvert C."/>
            <person name="Hitch T.C.A."/>
            <person name="Clavel T."/>
        </authorList>
    </citation>
    <scope>NUCLEOTIDE SEQUENCE [LARGE SCALE GENOMIC DNA]</scope>
    <source>
        <strain evidence="13 14">CLA-AA-H145</strain>
    </source>
</reference>
<gene>
    <name evidence="13" type="ORF">AAAT34_05035</name>
</gene>
<dbReference type="EC" id="5.6.2.4" evidence="7"/>
<keyword evidence="3 10" id="KW-0347">Helicase</keyword>
<dbReference type="Gene3D" id="3.30.420.10">
    <property type="entry name" value="Ribonuclease H-like superfamily/Ribonuclease H"/>
    <property type="match status" value="1"/>
</dbReference>
<dbReference type="InterPro" id="IPR012337">
    <property type="entry name" value="RNaseH-like_sf"/>
</dbReference>